<reference evidence="1 2" key="1">
    <citation type="journal article" date="2015" name="Genome Biol. Evol.">
        <title>The genome of winter moth (Operophtera brumata) provides a genomic perspective on sexual dimorphism and phenology.</title>
        <authorList>
            <person name="Derks M.F."/>
            <person name="Smit S."/>
            <person name="Salis L."/>
            <person name="Schijlen E."/>
            <person name="Bossers A."/>
            <person name="Mateman C."/>
            <person name="Pijl A.S."/>
            <person name="de Ridder D."/>
            <person name="Groenen M.A."/>
            <person name="Visser M.E."/>
            <person name="Megens H.J."/>
        </authorList>
    </citation>
    <scope>NUCLEOTIDE SEQUENCE [LARGE SCALE GENOMIC DNA]</scope>
    <source>
        <strain evidence="1">WM2013NL</strain>
        <tissue evidence="1">Head and thorax</tissue>
    </source>
</reference>
<dbReference type="GO" id="GO:0015629">
    <property type="term" value="C:actin cytoskeleton"/>
    <property type="evidence" value="ECO:0007669"/>
    <property type="project" value="TreeGrafter"/>
</dbReference>
<dbReference type="PANTHER" id="PTHR16091:SF3">
    <property type="entry name" value="TETRATRICOPEPTIDE REPEAT PROTEIN 17"/>
    <property type="match status" value="1"/>
</dbReference>
<dbReference type="PANTHER" id="PTHR16091">
    <property type="entry name" value="TTC17 PROTEIN"/>
    <property type="match status" value="1"/>
</dbReference>
<dbReference type="InterPro" id="IPR052630">
    <property type="entry name" value="TTC17"/>
</dbReference>
<dbReference type="AlphaFoldDB" id="A0A0L7L8C4"/>
<gene>
    <name evidence="1" type="ORF">OBRU01_13206</name>
</gene>
<proteinExistence type="predicted"/>
<dbReference type="Proteomes" id="UP000037510">
    <property type="component" value="Unassembled WGS sequence"/>
</dbReference>
<dbReference type="InterPro" id="IPR011990">
    <property type="entry name" value="TPR-like_helical_dom_sf"/>
</dbReference>
<dbReference type="EMBL" id="JTDY01002267">
    <property type="protein sequence ID" value="KOB71768.1"/>
    <property type="molecule type" value="Genomic_DNA"/>
</dbReference>
<comment type="caution">
    <text evidence="1">The sequence shown here is derived from an EMBL/GenBank/DDBJ whole genome shotgun (WGS) entry which is preliminary data.</text>
</comment>
<keyword evidence="2" id="KW-1185">Reference proteome</keyword>
<name>A0A0L7L8C4_OPEBR</name>
<organism evidence="1 2">
    <name type="scientific">Operophtera brumata</name>
    <name type="common">Winter moth</name>
    <name type="synonym">Phalaena brumata</name>
    <dbReference type="NCBI Taxonomy" id="104452"/>
    <lineage>
        <taxon>Eukaryota</taxon>
        <taxon>Metazoa</taxon>
        <taxon>Ecdysozoa</taxon>
        <taxon>Arthropoda</taxon>
        <taxon>Hexapoda</taxon>
        <taxon>Insecta</taxon>
        <taxon>Pterygota</taxon>
        <taxon>Neoptera</taxon>
        <taxon>Endopterygota</taxon>
        <taxon>Lepidoptera</taxon>
        <taxon>Glossata</taxon>
        <taxon>Ditrysia</taxon>
        <taxon>Geometroidea</taxon>
        <taxon>Geometridae</taxon>
        <taxon>Larentiinae</taxon>
        <taxon>Operophtera</taxon>
    </lineage>
</organism>
<evidence type="ECO:0000313" key="2">
    <source>
        <dbReference type="Proteomes" id="UP000037510"/>
    </source>
</evidence>
<dbReference type="GO" id="GO:0005737">
    <property type="term" value="C:cytoplasm"/>
    <property type="evidence" value="ECO:0007669"/>
    <property type="project" value="TreeGrafter"/>
</dbReference>
<evidence type="ECO:0000313" key="1">
    <source>
        <dbReference type="EMBL" id="KOB71768.1"/>
    </source>
</evidence>
<dbReference type="SUPFAM" id="SSF48452">
    <property type="entry name" value="TPR-like"/>
    <property type="match status" value="1"/>
</dbReference>
<dbReference type="GO" id="GO:0030041">
    <property type="term" value="P:actin filament polymerization"/>
    <property type="evidence" value="ECO:0007669"/>
    <property type="project" value="TreeGrafter"/>
</dbReference>
<protein>
    <submittedName>
        <fullName evidence="1">Tetratricopeptide repeat protein 17-like protein</fullName>
    </submittedName>
</protein>
<sequence>MWESPYLTCLVLYIFSFQIIFTNSRTSNVWKLNVDEDTIVDGNTLPQDDAEKSGIKEEEQVFNILTSTVYAYGNTWTKHGFDMFCTDCQAYEQQRAAAESDEASPAEANGDADDEYLDCGKAVNFTYYDNLVLLNLARVLFTLQYLDDAIYLTRRSLEVQPPDRSAWQQYFTLGEIFKAYGHYQVNNTRNP</sequence>
<accession>A0A0L7L8C4</accession>